<evidence type="ECO:0000256" key="1">
    <source>
        <dbReference type="ARBA" id="ARBA00022679"/>
    </source>
</evidence>
<accession>A0A9N8EXH7</accession>
<keyword evidence="10" id="KW-0238">DNA-binding</keyword>
<keyword evidence="13" id="KW-1185">Reference proteome</keyword>
<evidence type="ECO:0000256" key="4">
    <source>
        <dbReference type="ARBA" id="ARBA00022722"/>
    </source>
</evidence>
<evidence type="ECO:0000256" key="6">
    <source>
        <dbReference type="ARBA" id="ARBA00022741"/>
    </source>
</evidence>
<dbReference type="EMBL" id="CAICTM010001990">
    <property type="protein sequence ID" value="CAB9527419.1"/>
    <property type="molecule type" value="Genomic_DNA"/>
</dbReference>
<keyword evidence="8" id="KW-0378">Hydrolase</keyword>
<evidence type="ECO:0000313" key="13">
    <source>
        <dbReference type="Proteomes" id="UP001153069"/>
    </source>
</evidence>
<evidence type="ECO:0000259" key="11">
    <source>
        <dbReference type="PROSITE" id="PS52020"/>
    </source>
</evidence>
<keyword evidence="2" id="KW-0548">Nucleotidyltransferase</keyword>
<dbReference type="GO" id="GO:0046872">
    <property type="term" value="F:metal ion binding"/>
    <property type="evidence" value="ECO:0007669"/>
    <property type="project" value="UniProtKB-KW"/>
</dbReference>
<evidence type="ECO:0000256" key="2">
    <source>
        <dbReference type="ARBA" id="ARBA00022695"/>
    </source>
</evidence>
<comment type="caution">
    <text evidence="12">The sequence shown here is derived from an EMBL/GenBank/DDBJ whole genome shotgun (WGS) entry which is preliminary data.</text>
</comment>
<name>A0A9N8EXH7_9STRA</name>
<evidence type="ECO:0000256" key="10">
    <source>
        <dbReference type="ARBA" id="ARBA00023125"/>
    </source>
</evidence>
<evidence type="ECO:0000256" key="9">
    <source>
        <dbReference type="ARBA" id="ARBA00023124"/>
    </source>
</evidence>
<evidence type="ECO:0000256" key="5">
    <source>
        <dbReference type="ARBA" id="ARBA00022723"/>
    </source>
</evidence>
<evidence type="ECO:0000256" key="8">
    <source>
        <dbReference type="ARBA" id="ARBA00022801"/>
    </source>
</evidence>
<keyword evidence="7" id="KW-0255">Endonuclease</keyword>
<evidence type="ECO:0000256" key="7">
    <source>
        <dbReference type="ARBA" id="ARBA00022759"/>
    </source>
</evidence>
<keyword evidence="9" id="KW-0190">Covalent protein-DNA linkage</keyword>
<evidence type="ECO:0000313" key="12">
    <source>
        <dbReference type="EMBL" id="CAB9527419.1"/>
    </source>
</evidence>
<evidence type="ECO:0000256" key="3">
    <source>
        <dbReference type="ARBA" id="ARBA00022705"/>
    </source>
</evidence>
<keyword evidence="1" id="KW-0808">Transferase</keyword>
<proteinExistence type="predicted"/>
<sequence length="352" mass="40995">MPYTLPTNKFVFTLHHYTQTDWEYLPKFCERNEDVVFLKVCQEKGSSGDTPHLQGCVVFSRQFKKQRPSAISKLLMGPNKDICLPDPDNEGKFLKHHYHVDGMRGTLKEAADYCGNLNKEGNCPTYQYGEVPVTKQGDRTDHHDVMLIVKKAAQEGMKFSELEDLVPKYADKSSTWLRKQFLKHRIVRDNFFETHEMWSWQREWIDYLRDNDPDPRLIIFMVDKTGNVGKSEFVRNAEFLLPNKSVFTCSSKDTTSLSNIIPHDGADIILIDAPRKVQFNLPYDFIEEVKNGAVINTKYECCPKDFRTPHVLVFMNSYPMIGKSILSQDRYIIHSRVRVDARRTQETRLANW</sequence>
<dbReference type="GO" id="GO:0016779">
    <property type="term" value="F:nucleotidyltransferase activity"/>
    <property type="evidence" value="ECO:0007669"/>
    <property type="project" value="UniProtKB-KW"/>
</dbReference>
<gene>
    <name evidence="12" type="ORF">SEMRO_1992_G309870.1</name>
</gene>
<keyword evidence="3" id="KW-0235">DNA replication</keyword>
<dbReference type="InterPro" id="IPR049912">
    <property type="entry name" value="CRESS_DNA_REP"/>
</dbReference>
<dbReference type="GO" id="GO:0006260">
    <property type="term" value="P:DNA replication"/>
    <property type="evidence" value="ECO:0007669"/>
    <property type="project" value="UniProtKB-KW"/>
</dbReference>
<dbReference type="GO" id="GO:0016787">
    <property type="term" value="F:hydrolase activity"/>
    <property type="evidence" value="ECO:0007669"/>
    <property type="project" value="UniProtKB-KW"/>
</dbReference>
<dbReference type="GO" id="GO:0000166">
    <property type="term" value="F:nucleotide binding"/>
    <property type="evidence" value="ECO:0007669"/>
    <property type="project" value="UniProtKB-KW"/>
</dbReference>
<keyword evidence="4" id="KW-0540">Nuclease</keyword>
<dbReference type="Gene3D" id="3.40.1310.20">
    <property type="match status" value="1"/>
</dbReference>
<protein>
    <submittedName>
        <fullName evidence="12">Para-Rep C9</fullName>
    </submittedName>
</protein>
<dbReference type="GO" id="GO:0003677">
    <property type="term" value="F:DNA binding"/>
    <property type="evidence" value="ECO:0007669"/>
    <property type="project" value="UniProtKB-KW"/>
</dbReference>
<keyword evidence="6" id="KW-0547">Nucleotide-binding</keyword>
<keyword evidence="5" id="KW-0479">Metal-binding</keyword>
<dbReference type="AlphaFoldDB" id="A0A9N8EXH7"/>
<dbReference type="PROSITE" id="PS52020">
    <property type="entry name" value="CRESS_DNA_REP"/>
    <property type="match status" value="1"/>
</dbReference>
<organism evidence="12 13">
    <name type="scientific">Seminavis robusta</name>
    <dbReference type="NCBI Taxonomy" id="568900"/>
    <lineage>
        <taxon>Eukaryota</taxon>
        <taxon>Sar</taxon>
        <taxon>Stramenopiles</taxon>
        <taxon>Ochrophyta</taxon>
        <taxon>Bacillariophyta</taxon>
        <taxon>Bacillariophyceae</taxon>
        <taxon>Bacillariophycidae</taxon>
        <taxon>Naviculales</taxon>
        <taxon>Naviculaceae</taxon>
        <taxon>Seminavis</taxon>
    </lineage>
</organism>
<reference evidence="12" key="1">
    <citation type="submission" date="2020-06" db="EMBL/GenBank/DDBJ databases">
        <authorList>
            <consortium name="Plant Systems Biology data submission"/>
        </authorList>
    </citation>
    <scope>NUCLEOTIDE SEQUENCE</scope>
    <source>
        <strain evidence="12">D6</strain>
    </source>
</reference>
<feature type="domain" description="CRESS-DNA virus Rep endonuclease" evidence="11">
    <location>
        <begin position="4"/>
        <end position="131"/>
    </location>
</feature>
<dbReference type="GO" id="GO:0004519">
    <property type="term" value="F:endonuclease activity"/>
    <property type="evidence" value="ECO:0007669"/>
    <property type="project" value="UniProtKB-KW"/>
</dbReference>
<dbReference type="Proteomes" id="UP001153069">
    <property type="component" value="Unassembled WGS sequence"/>
</dbReference>